<dbReference type="InterPro" id="IPR012675">
    <property type="entry name" value="Beta-grasp_dom_sf"/>
</dbReference>
<dbReference type="CDD" id="cd01668">
    <property type="entry name" value="TGS_RSH"/>
    <property type="match status" value="1"/>
</dbReference>
<feature type="non-terminal residue" evidence="3">
    <location>
        <position position="331"/>
    </location>
</feature>
<reference evidence="3" key="1">
    <citation type="submission" date="2018-05" db="EMBL/GenBank/DDBJ databases">
        <authorList>
            <person name="Lanie J.A."/>
            <person name="Ng W.-L."/>
            <person name="Kazmierczak K.M."/>
            <person name="Andrzejewski T.M."/>
            <person name="Davidsen T.M."/>
            <person name="Wayne K.J."/>
            <person name="Tettelin H."/>
            <person name="Glass J.I."/>
            <person name="Rusch D."/>
            <person name="Podicherti R."/>
            <person name="Tsui H.-C.T."/>
            <person name="Winkler M.E."/>
        </authorList>
    </citation>
    <scope>NUCLEOTIDE SEQUENCE</scope>
</reference>
<dbReference type="PANTHER" id="PTHR21262:SF31">
    <property type="entry name" value="GTP PYROPHOSPHOKINASE"/>
    <property type="match status" value="1"/>
</dbReference>
<accession>A0A382QMD1</accession>
<evidence type="ECO:0000259" key="2">
    <source>
        <dbReference type="PROSITE" id="PS51880"/>
    </source>
</evidence>
<dbReference type="GO" id="GO:0005886">
    <property type="term" value="C:plasma membrane"/>
    <property type="evidence" value="ECO:0007669"/>
    <property type="project" value="TreeGrafter"/>
</dbReference>
<name>A0A382QMD1_9ZZZZ</name>
<dbReference type="Pfam" id="PF19296">
    <property type="entry name" value="RelA_AH_RIS"/>
    <property type="match status" value="1"/>
</dbReference>
<dbReference type="CDD" id="cd05399">
    <property type="entry name" value="NT_Rel-Spo_like"/>
    <property type="match status" value="1"/>
</dbReference>
<dbReference type="InterPro" id="IPR012676">
    <property type="entry name" value="TGS-like"/>
</dbReference>
<dbReference type="SUPFAM" id="SSF81301">
    <property type="entry name" value="Nucleotidyltransferase"/>
    <property type="match status" value="1"/>
</dbReference>
<dbReference type="FunFam" id="3.10.20.30:FF:000002">
    <property type="entry name" value="GTP pyrophosphokinase (RelA/SpoT)"/>
    <property type="match status" value="1"/>
</dbReference>
<feature type="domain" description="TGS" evidence="2">
    <location>
        <begin position="149"/>
        <end position="210"/>
    </location>
</feature>
<sequence>KSIFSIYGKMIKRNKTFEEIYDLYAIRVLVDKLEQCYLVLGAIHQLYSPIQERFKDFIATPKSNGYQSIHTTVIGPNGNMVEIQIRTRKMDKTAEIGIAAHWRYKEGENKSTVLGGNVKWLRELIDILKSETADPNEFMHLLKIDLFDDEIFVFTPKGDLVQLPNNATVIDFAFHIHTQIGLHCLGSKINHKMVPLNTVLKNGDRIEILTSSTQKPSYSWLKFVVTSKARTQINRYLKSIRRNECIIIGKEILEKSLRRNKSSSLFKKAQNAHSDFGYQSKNDLLEAIGNGKLTVKQIIRKMVPKSNLEISDEEFESNQKFIEDARSKTGG</sequence>
<dbReference type="Pfam" id="PF04607">
    <property type="entry name" value="RelA_SpoT"/>
    <property type="match status" value="1"/>
</dbReference>
<comment type="similarity">
    <text evidence="1">Belongs to the RelA/SpoT family.</text>
</comment>
<organism evidence="3">
    <name type="scientific">marine metagenome</name>
    <dbReference type="NCBI Taxonomy" id="408172"/>
    <lineage>
        <taxon>unclassified sequences</taxon>
        <taxon>metagenomes</taxon>
        <taxon>ecological metagenomes</taxon>
    </lineage>
</organism>
<dbReference type="InterPro" id="IPR043519">
    <property type="entry name" value="NT_sf"/>
</dbReference>
<dbReference type="InterPro" id="IPR004095">
    <property type="entry name" value="TGS"/>
</dbReference>
<evidence type="ECO:0000256" key="1">
    <source>
        <dbReference type="ARBA" id="ARBA00007476"/>
    </source>
</evidence>
<proteinExistence type="inferred from homology"/>
<dbReference type="EMBL" id="UINC01115227">
    <property type="protein sequence ID" value="SVC86098.1"/>
    <property type="molecule type" value="Genomic_DNA"/>
</dbReference>
<dbReference type="SMART" id="SM00954">
    <property type="entry name" value="RelA_SpoT"/>
    <property type="match status" value="1"/>
</dbReference>
<dbReference type="Gene3D" id="3.10.20.30">
    <property type="match status" value="1"/>
</dbReference>
<evidence type="ECO:0000313" key="3">
    <source>
        <dbReference type="EMBL" id="SVC86098.1"/>
    </source>
</evidence>
<dbReference type="PROSITE" id="PS51880">
    <property type="entry name" value="TGS"/>
    <property type="match status" value="1"/>
</dbReference>
<feature type="non-terminal residue" evidence="3">
    <location>
        <position position="1"/>
    </location>
</feature>
<gene>
    <name evidence="3" type="ORF">METZ01_LOCUS338952</name>
</gene>
<protein>
    <recommendedName>
        <fullName evidence="2">TGS domain-containing protein</fullName>
    </recommendedName>
</protein>
<dbReference type="Gene3D" id="3.30.460.10">
    <property type="entry name" value="Beta Polymerase, domain 2"/>
    <property type="match status" value="1"/>
</dbReference>
<dbReference type="InterPro" id="IPR007685">
    <property type="entry name" value="RelA_SpoT"/>
</dbReference>
<dbReference type="PANTHER" id="PTHR21262">
    <property type="entry name" value="GUANOSINE-3',5'-BIS DIPHOSPHATE 3'-PYROPHOSPHOHYDROLASE"/>
    <property type="match status" value="1"/>
</dbReference>
<dbReference type="GO" id="GO:0015969">
    <property type="term" value="P:guanosine tetraphosphate metabolic process"/>
    <property type="evidence" value="ECO:0007669"/>
    <property type="project" value="InterPro"/>
</dbReference>
<dbReference type="Pfam" id="PF02824">
    <property type="entry name" value="TGS"/>
    <property type="match status" value="1"/>
</dbReference>
<dbReference type="SUPFAM" id="SSF81271">
    <property type="entry name" value="TGS-like"/>
    <property type="match status" value="1"/>
</dbReference>
<dbReference type="InterPro" id="IPR045600">
    <property type="entry name" value="RelA/SpoT_AH_RIS"/>
</dbReference>
<dbReference type="InterPro" id="IPR033655">
    <property type="entry name" value="TGS_RelA/SpoT"/>
</dbReference>
<dbReference type="AlphaFoldDB" id="A0A382QMD1"/>